<dbReference type="Proteomes" id="UP000253383">
    <property type="component" value="Unassembled WGS sequence"/>
</dbReference>
<comment type="function">
    <text evidence="6">The RuvA-RuvB-RuvC complex processes Holliday junction (HJ) DNA during genetic recombination and DNA repair, while the RuvA-RuvB complex plays an important role in the rescue of blocked DNA replication forks via replication fork reversal (RFR). RuvA specifically binds to HJ cruciform DNA, conferring on it an open structure. The RuvB hexamer acts as an ATP-dependent pump, pulling dsDNA into and through the RuvAB complex. HJ branch migration allows RuvC to scan DNA until it finds its consensus sequence, where it cleaves and resolves the cruciform DNA.</text>
</comment>
<proteinExistence type="inferred from homology"/>
<dbReference type="GO" id="GO:0009378">
    <property type="term" value="F:four-way junction helicase activity"/>
    <property type="evidence" value="ECO:0007669"/>
    <property type="project" value="InterPro"/>
</dbReference>
<dbReference type="Gene3D" id="1.10.8.10">
    <property type="entry name" value="DNA helicase RuvA subunit, C-terminal domain"/>
    <property type="match status" value="1"/>
</dbReference>
<dbReference type="HAMAP" id="MF_00031">
    <property type="entry name" value="DNA_HJ_migration_RuvA"/>
    <property type="match status" value="1"/>
</dbReference>
<reference evidence="8 9" key="1">
    <citation type="submission" date="2018-07" db="EMBL/GenBank/DDBJ databases">
        <title>Genome analysis of Larkinella rosea.</title>
        <authorList>
            <person name="Zhou Z."/>
            <person name="Wang G."/>
        </authorList>
    </citation>
    <scope>NUCLEOTIDE SEQUENCE [LARGE SCALE GENOMIC DNA]</scope>
    <source>
        <strain evidence="9">zzj9</strain>
    </source>
</reference>
<dbReference type="SUPFAM" id="SSF50249">
    <property type="entry name" value="Nucleic acid-binding proteins"/>
    <property type="match status" value="1"/>
</dbReference>
<dbReference type="SMART" id="SM00278">
    <property type="entry name" value="HhH1"/>
    <property type="match status" value="2"/>
</dbReference>
<dbReference type="EMBL" id="QOWE01000004">
    <property type="protein sequence ID" value="RCR70397.1"/>
    <property type="molecule type" value="Genomic_DNA"/>
</dbReference>
<sequence length="197" mass="21455">MIAYISGKVTHKDPTLVILEANGVGYEIHVSLYTSTVLPKLGEPSKLYTYQHIREDAQTLYGFGDLDEKNLFLDLIGVSGIGPNTALTMLSTLTPVELRQAILMENVGAVQKIKGIGSKTAQRVILELRDKMKKAGIVAQAGTPNYRMTVNPVRDEALAALVTLGIPKAAAEKSLDTILKREGDELNVEQLIRLALK</sequence>
<dbReference type="AlphaFoldDB" id="A0A368JRV5"/>
<comment type="subcellular location">
    <subcellularLocation>
        <location evidence="6">Cytoplasm</location>
    </subcellularLocation>
</comment>
<comment type="caution">
    <text evidence="8">The sequence shown here is derived from an EMBL/GenBank/DDBJ whole genome shotgun (WGS) entry which is preliminary data.</text>
</comment>
<accession>A0A368JRV5</accession>
<evidence type="ECO:0000256" key="5">
    <source>
        <dbReference type="ARBA" id="ARBA00023204"/>
    </source>
</evidence>
<keyword evidence="9" id="KW-1185">Reference proteome</keyword>
<gene>
    <name evidence="6" type="primary">ruvA</name>
    <name evidence="8" type="ORF">DUE52_05435</name>
</gene>
<dbReference type="InterPro" id="IPR012340">
    <property type="entry name" value="NA-bd_OB-fold"/>
</dbReference>
<keyword evidence="3 6" id="KW-0238">DNA-binding</keyword>
<dbReference type="InterPro" id="IPR013849">
    <property type="entry name" value="DNA_helicase_Holl-junc_RuvA_I"/>
</dbReference>
<protein>
    <recommendedName>
        <fullName evidence="6">Holliday junction branch migration complex subunit RuvA</fullName>
    </recommendedName>
</protein>
<dbReference type="InterPro" id="IPR036267">
    <property type="entry name" value="RuvA_C_sf"/>
</dbReference>
<dbReference type="GO" id="GO:0005737">
    <property type="term" value="C:cytoplasm"/>
    <property type="evidence" value="ECO:0007669"/>
    <property type="project" value="UniProtKB-SubCell"/>
</dbReference>
<dbReference type="OrthoDB" id="5293449at2"/>
<dbReference type="RefSeq" id="WP_114404967.1">
    <property type="nucleotide sequence ID" value="NZ_QOWE01000004.1"/>
</dbReference>
<evidence type="ECO:0000256" key="2">
    <source>
        <dbReference type="ARBA" id="ARBA00022763"/>
    </source>
</evidence>
<dbReference type="Gene3D" id="2.40.50.140">
    <property type="entry name" value="Nucleic acid-binding proteins"/>
    <property type="match status" value="1"/>
</dbReference>
<evidence type="ECO:0000256" key="6">
    <source>
        <dbReference type="HAMAP-Rule" id="MF_00031"/>
    </source>
</evidence>
<dbReference type="InterPro" id="IPR003583">
    <property type="entry name" value="Hlx-hairpin-Hlx_DNA-bd_motif"/>
</dbReference>
<dbReference type="GO" id="GO:0006281">
    <property type="term" value="P:DNA repair"/>
    <property type="evidence" value="ECO:0007669"/>
    <property type="project" value="UniProtKB-UniRule"/>
</dbReference>
<dbReference type="Pfam" id="PF07499">
    <property type="entry name" value="RuvA_C"/>
    <property type="match status" value="1"/>
</dbReference>
<feature type="domain" description="Helix-hairpin-helix DNA-binding motif class 1" evidence="7">
    <location>
        <begin position="108"/>
        <end position="127"/>
    </location>
</feature>
<dbReference type="InterPro" id="IPR011114">
    <property type="entry name" value="RuvA_C"/>
</dbReference>
<comment type="similarity">
    <text evidence="6">Belongs to the RuvA family.</text>
</comment>
<dbReference type="Pfam" id="PF01330">
    <property type="entry name" value="RuvA_N"/>
    <property type="match status" value="1"/>
</dbReference>
<evidence type="ECO:0000256" key="3">
    <source>
        <dbReference type="ARBA" id="ARBA00023125"/>
    </source>
</evidence>
<evidence type="ECO:0000259" key="7">
    <source>
        <dbReference type="SMART" id="SM00278"/>
    </source>
</evidence>
<dbReference type="Gene3D" id="1.10.150.20">
    <property type="entry name" value="5' to 3' exonuclease, C-terminal subdomain"/>
    <property type="match status" value="1"/>
</dbReference>
<dbReference type="GO" id="GO:0000400">
    <property type="term" value="F:four-way junction DNA binding"/>
    <property type="evidence" value="ECO:0007669"/>
    <property type="project" value="UniProtKB-UniRule"/>
</dbReference>
<dbReference type="GO" id="GO:0009379">
    <property type="term" value="C:Holliday junction helicase complex"/>
    <property type="evidence" value="ECO:0007669"/>
    <property type="project" value="InterPro"/>
</dbReference>
<comment type="domain">
    <text evidence="6">Has three domains with a flexible linker between the domains II and III and assumes an 'L' shape. Domain III is highly mobile and contacts RuvB.</text>
</comment>
<dbReference type="NCBIfam" id="TIGR00084">
    <property type="entry name" value="ruvA"/>
    <property type="match status" value="1"/>
</dbReference>
<evidence type="ECO:0000256" key="1">
    <source>
        <dbReference type="ARBA" id="ARBA00022490"/>
    </source>
</evidence>
<dbReference type="InterPro" id="IPR010994">
    <property type="entry name" value="RuvA_2-like"/>
</dbReference>
<dbReference type="SUPFAM" id="SSF47781">
    <property type="entry name" value="RuvA domain 2-like"/>
    <property type="match status" value="1"/>
</dbReference>
<comment type="caution">
    <text evidence="6">Lacks conserved residue(s) required for the propagation of feature annotation.</text>
</comment>
<organism evidence="8 9">
    <name type="scientific">Larkinella punicea</name>
    <dbReference type="NCBI Taxonomy" id="2315727"/>
    <lineage>
        <taxon>Bacteria</taxon>
        <taxon>Pseudomonadati</taxon>
        <taxon>Bacteroidota</taxon>
        <taxon>Cytophagia</taxon>
        <taxon>Cytophagales</taxon>
        <taxon>Spirosomataceae</taxon>
        <taxon>Larkinella</taxon>
    </lineage>
</organism>
<dbReference type="GO" id="GO:0048476">
    <property type="term" value="C:Holliday junction resolvase complex"/>
    <property type="evidence" value="ECO:0007669"/>
    <property type="project" value="UniProtKB-UniRule"/>
</dbReference>
<dbReference type="CDD" id="cd14332">
    <property type="entry name" value="UBA_RuvA_C"/>
    <property type="match status" value="1"/>
</dbReference>
<dbReference type="InterPro" id="IPR000085">
    <property type="entry name" value="RuvA"/>
</dbReference>
<dbReference type="SUPFAM" id="SSF46929">
    <property type="entry name" value="DNA helicase RuvA subunit, C-terminal domain"/>
    <property type="match status" value="1"/>
</dbReference>
<feature type="domain" description="Helix-hairpin-helix DNA-binding motif class 1" evidence="7">
    <location>
        <begin position="73"/>
        <end position="92"/>
    </location>
</feature>
<dbReference type="GO" id="GO:0005524">
    <property type="term" value="F:ATP binding"/>
    <property type="evidence" value="ECO:0007669"/>
    <property type="project" value="InterPro"/>
</dbReference>
<evidence type="ECO:0000313" key="8">
    <source>
        <dbReference type="EMBL" id="RCR70397.1"/>
    </source>
</evidence>
<dbReference type="Pfam" id="PF14520">
    <property type="entry name" value="HHH_5"/>
    <property type="match status" value="1"/>
</dbReference>
<feature type="region of interest" description="Domain III" evidence="6">
    <location>
        <begin position="149"/>
        <end position="197"/>
    </location>
</feature>
<dbReference type="GO" id="GO:0006310">
    <property type="term" value="P:DNA recombination"/>
    <property type="evidence" value="ECO:0007669"/>
    <property type="project" value="UniProtKB-UniRule"/>
</dbReference>
<evidence type="ECO:0000313" key="9">
    <source>
        <dbReference type="Proteomes" id="UP000253383"/>
    </source>
</evidence>
<keyword evidence="1 6" id="KW-0963">Cytoplasm</keyword>
<keyword evidence="2 6" id="KW-0227">DNA damage</keyword>
<keyword evidence="5 6" id="KW-0234">DNA repair</keyword>
<comment type="subunit">
    <text evidence="6">Homotetramer. Forms an RuvA(8)-RuvB(12)-Holliday junction (HJ) complex. HJ DNA is sandwiched between 2 RuvA tetramers; dsDNA enters through RuvA and exits via RuvB. An RuvB hexamer assembles on each DNA strand where it exits the tetramer. Each RuvB hexamer is contacted by two RuvA subunits (via domain III) on 2 adjacent RuvB subunits; this complex drives branch migration. In the full resolvosome a probable DNA-RuvA(4)-RuvB(12)-RuvC(2) complex forms which resolves the HJ.</text>
</comment>
<evidence type="ECO:0000256" key="4">
    <source>
        <dbReference type="ARBA" id="ARBA00023172"/>
    </source>
</evidence>
<feature type="region of interest" description="Domain I" evidence="6">
    <location>
        <begin position="1"/>
        <end position="64"/>
    </location>
</feature>
<name>A0A368JRV5_9BACT</name>
<keyword evidence="4 6" id="KW-0233">DNA recombination</keyword>